<evidence type="ECO:0000313" key="3">
    <source>
        <dbReference type="Proteomes" id="UP000284006"/>
    </source>
</evidence>
<dbReference type="AlphaFoldDB" id="A0A418Y5M5"/>
<evidence type="ECO:0000313" key="2">
    <source>
        <dbReference type="EMBL" id="RJG22197.1"/>
    </source>
</evidence>
<dbReference type="Proteomes" id="UP000284006">
    <property type="component" value="Unassembled WGS sequence"/>
</dbReference>
<evidence type="ECO:0008006" key="4">
    <source>
        <dbReference type="Google" id="ProtNLM"/>
    </source>
</evidence>
<dbReference type="OrthoDB" id="8702084at2"/>
<gene>
    <name evidence="2" type="ORF">D3872_05745</name>
</gene>
<evidence type="ECO:0000256" key="1">
    <source>
        <dbReference type="SAM" id="SignalP"/>
    </source>
</evidence>
<comment type="caution">
    <text evidence="2">The sequence shown here is derived from an EMBL/GenBank/DDBJ whole genome shotgun (WGS) entry which is preliminary data.</text>
</comment>
<sequence length="200" mass="19937">MKSSFLRPAMALALALGLSACGGGAAKFTVAGTVAGLIHPGLVLSNGGADLAVAANATSFAFPNAIEYGETYDVTVKTQPAHQTCTSTKLYSSGTAGQTAAINGQILCSLNTFTIGGTVTGLTAEGLVLTNGTDGGTVTVAANATAYSFILNPVKYGDSYGVTILTQPTGQTCTLVNGVGQMGDAKVENINVTCQTSIGS</sequence>
<dbReference type="PROSITE" id="PS51257">
    <property type="entry name" value="PROKAR_LIPOPROTEIN"/>
    <property type="match status" value="1"/>
</dbReference>
<reference evidence="2 3" key="1">
    <citation type="submission" date="2018-09" db="EMBL/GenBank/DDBJ databases">
        <authorList>
            <person name="Zhu H."/>
        </authorList>
    </citation>
    <scope>NUCLEOTIDE SEQUENCE [LARGE SCALE GENOMIC DNA]</scope>
    <source>
        <strain evidence="2 3">K1S02-61</strain>
    </source>
</reference>
<feature type="signal peptide" evidence="1">
    <location>
        <begin position="1"/>
        <end position="20"/>
    </location>
</feature>
<name>A0A418Y5M5_9BURK</name>
<dbReference type="EMBL" id="QYUP01000062">
    <property type="protein sequence ID" value="RJG22197.1"/>
    <property type="molecule type" value="Genomic_DNA"/>
</dbReference>
<proteinExistence type="predicted"/>
<organism evidence="2 3">
    <name type="scientific">Massilia cavernae</name>
    <dbReference type="NCBI Taxonomy" id="2320864"/>
    <lineage>
        <taxon>Bacteria</taxon>
        <taxon>Pseudomonadati</taxon>
        <taxon>Pseudomonadota</taxon>
        <taxon>Betaproteobacteria</taxon>
        <taxon>Burkholderiales</taxon>
        <taxon>Oxalobacteraceae</taxon>
        <taxon>Telluria group</taxon>
        <taxon>Massilia</taxon>
    </lineage>
</organism>
<keyword evidence="1" id="KW-0732">Signal</keyword>
<keyword evidence="3" id="KW-1185">Reference proteome</keyword>
<protein>
    <recommendedName>
        <fullName evidence="4">Lipoprotein</fullName>
    </recommendedName>
</protein>
<feature type="chain" id="PRO_5019237943" description="Lipoprotein" evidence="1">
    <location>
        <begin position="21"/>
        <end position="200"/>
    </location>
</feature>
<accession>A0A418Y5M5</accession>
<dbReference type="RefSeq" id="WP_119809882.1">
    <property type="nucleotide sequence ID" value="NZ_QYUP01000062.1"/>
</dbReference>